<sequence>MGNLMKHLVATTALVAASIAASGAAAQETMPISGKTCAELLEQYEGLPFTDVLPLEAGPIEVDGSTDEIVIGFSQTGFNHPWRIAMLEAAQAEACRHENVSMIVLDGNVDVAKQNNDVRDLIARGVDAVLLSPVESAALMPAARAVMNEGIPLIVMDRDVPTEKTLFIGQSNVTMGERVAEVMAEDLGGEGNIVVITGLQGSSPAVDRDQGMKNVLADHPGIEVLAVGDGEWIREPAVPIMEDFLTAFPDIDAVFSHAEESSWGAQLAIARAGRCEDGILHYTFDGSNAGFTSVRDGTFRADGNYTPFIGDIGMRAALYTLMGMEIPGAEEYGQPGVQLALPDSPTVTEANAEEWIGRGWGDFAPPLDPCQ</sequence>
<feature type="chain" id="PRO_5018094470" description="Periplasmic binding protein domain-containing protein" evidence="4">
    <location>
        <begin position="27"/>
        <end position="371"/>
    </location>
</feature>
<evidence type="ECO:0000256" key="4">
    <source>
        <dbReference type="SAM" id="SignalP"/>
    </source>
</evidence>
<reference evidence="6 7" key="1">
    <citation type="submission" date="2018-10" db="EMBL/GenBank/DDBJ databases">
        <title>Histidinibacterium lentulum gen. nov., sp. nov., a marine bacterium from the culture broth of Picochlorum sp. 122.</title>
        <authorList>
            <person name="Wang G."/>
        </authorList>
    </citation>
    <scope>NUCLEOTIDE SEQUENCE [LARGE SCALE GENOMIC DNA]</scope>
    <source>
        <strain evidence="6 7">B17</strain>
    </source>
</reference>
<gene>
    <name evidence="6" type="ORF">EAT49_17770</name>
</gene>
<comment type="subcellular location">
    <subcellularLocation>
        <location evidence="1">Cell envelope</location>
    </subcellularLocation>
</comment>
<organism evidence="6 7">
    <name type="scientific">Histidinibacterium lentulum</name>
    <dbReference type="NCBI Taxonomy" id="2480588"/>
    <lineage>
        <taxon>Bacteria</taxon>
        <taxon>Pseudomonadati</taxon>
        <taxon>Pseudomonadota</taxon>
        <taxon>Alphaproteobacteria</taxon>
        <taxon>Rhodobacterales</taxon>
        <taxon>Paracoccaceae</taxon>
        <taxon>Histidinibacterium</taxon>
    </lineage>
</organism>
<dbReference type="InterPro" id="IPR028082">
    <property type="entry name" value="Peripla_BP_I"/>
</dbReference>
<protein>
    <recommendedName>
        <fullName evidence="5">Periplasmic binding protein domain-containing protein</fullName>
    </recommendedName>
</protein>
<keyword evidence="7" id="KW-1185">Reference proteome</keyword>
<evidence type="ECO:0000256" key="3">
    <source>
        <dbReference type="ARBA" id="ARBA00022729"/>
    </source>
</evidence>
<dbReference type="Proteomes" id="UP000268016">
    <property type="component" value="Unassembled WGS sequence"/>
</dbReference>
<feature type="signal peptide" evidence="4">
    <location>
        <begin position="1"/>
        <end position="26"/>
    </location>
</feature>
<dbReference type="GO" id="GO:0030246">
    <property type="term" value="F:carbohydrate binding"/>
    <property type="evidence" value="ECO:0007669"/>
    <property type="project" value="UniProtKB-ARBA"/>
</dbReference>
<comment type="similarity">
    <text evidence="2">Belongs to the bacterial solute-binding protein 2 family.</text>
</comment>
<evidence type="ECO:0000313" key="6">
    <source>
        <dbReference type="EMBL" id="ROT98112.1"/>
    </source>
</evidence>
<dbReference type="SUPFAM" id="SSF53822">
    <property type="entry name" value="Periplasmic binding protein-like I"/>
    <property type="match status" value="1"/>
</dbReference>
<dbReference type="PANTHER" id="PTHR46847">
    <property type="entry name" value="D-ALLOSE-BINDING PERIPLASMIC PROTEIN-RELATED"/>
    <property type="match status" value="1"/>
</dbReference>
<feature type="domain" description="Periplasmic binding protein" evidence="5">
    <location>
        <begin position="71"/>
        <end position="318"/>
    </location>
</feature>
<dbReference type="CDD" id="cd06308">
    <property type="entry name" value="PBP1_sensor_kinase-like"/>
    <property type="match status" value="1"/>
</dbReference>
<dbReference type="OrthoDB" id="9813037at2"/>
<dbReference type="PANTHER" id="PTHR46847:SF1">
    <property type="entry name" value="D-ALLOSE-BINDING PERIPLASMIC PROTEIN-RELATED"/>
    <property type="match status" value="1"/>
</dbReference>
<evidence type="ECO:0000256" key="1">
    <source>
        <dbReference type="ARBA" id="ARBA00004196"/>
    </source>
</evidence>
<dbReference type="Pfam" id="PF13407">
    <property type="entry name" value="Peripla_BP_4"/>
    <property type="match status" value="1"/>
</dbReference>
<dbReference type="AlphaFoldDB" id="A0A3N2QSB4"/>
<dbReference type="Gene3D" id="3.40.50.2300">
    <property type="match status" value="2"/>
</dbReference>
<evidence type="ECO:0000259" key="5">
    <source>
        <dbReference type="Pfam" id="PF13407"/>
    </source>
</evidence>
<keyword evidence="3 4" id="KW-0732">Signal</keyword>
<comment type="caution">
    <text evidence="6">The sequence shown here is derived from an EMBL/GenBank/DDBJ whole genome shotgun (WGS) entry which is preliminary data.</text>
</comment>
<dbReference type="GO" id="GO:0030313">
    <property type="term" value="C:cell envelope"/>
    <property type="evidence" value="ECO:0007669"/>
    <property type="project" value="UniProtKB-SubCell"/>
</dbReference>
<dbReference type="EMBL" id="RDRB01000010">
    <property type="protein sequence ID" value="ROT98112.1"/>
    <property type="molecule type" value="Genomic_DNA"/>
</dbReference>
<evidence type="ECO:0000256" key="2">
    <source>
        <dbReference type="ARBA" id="ARBA00007639"/>
    </source>
</evidence>
<dbReference type="InterPro" id="IPR025997">
    <property type="entry name" value="SBP_2_dom"/>
</dbReference>
<name>A0A3N2QSB4_9RHOB</name>
<proteinExistence type="inferred from homology"/>
<accession>A0A3N2QSB4</accession>
<evidence type="ECO:0000313" key="7">
    <source>
        <dbReference type="Proteomes" id="UP000268016"/>
    </source>
</evidence>